<dbReference type="AlphaFoldDB" id="A0A136KFA0"/>
<keyword evidence="1" id="KW-1133">Transmembrane helix</keyword>
<feature type="transmembrane region" description="Helical" evidence="1">
    <location>
        <begin position="12"/>
        <end position="35"/>
    </location>
</feature>
<evidence type="ECO:0000313" key="3">
    <source>
        <dbReference type="Proteomes" id="UP000070449"/>
    </source>
</evidence>
<keyword evidence="1" id="KW-0812">Transmembrane</keyword>
<protein>
    <submittedName>
        <fullName evidence="2">Uncharacterized protein</fullName>
    </submittedName>
</protein>
<feature type="transmembrane region" description="Helical" evidence="1">
    <location>
        <begin position="41"/>
        <end position="64"/>
    </location>
</feature>
<organism evidence="2 3">
    <name type="scientific">candidate division WS6 bacterium OLB21</name>
    <dbReference type="NCBI Taxonomy" id="1617427"/>
    <lineage>
        <taxon>Bacteria</taxon>
        <taxon>Candidatus Dojkabacteria</taxon>
    </lineage>
</organism>
<gene>
    <name evidence="2" type="ORF">UZ20_WS6002000996</name>
</gene>
<dbReference type="STRING" id="1617427.UZ20_WS6002000996"/>
<comment type="caution">
    <text evidence="2">The sequence shown here is derived from an EMBL/GenBank/DDBJ whole genome shotgun (WGS) entry which is preliminary data.</text>
</comment>
<evidence type="ECO:0000256" key="1">
    <source>
        <dbReference type="SAM" id="Phobius"/>
    </source>
</evidence>
<evidence type="ECO:0000313" key="2">
    <source>
        <dbReference type="EMBL" id="KXK08086.1"/>
    </source>
</evidence>
<keyword evidence="1" id="KW-0472">Membrane</keyword>
<dbReference type="Proteomes" id="UP000070449">
    <property type="component" value="Unassembled WGS sequence"/>
</dbReference>
<proteinExistence type="predicted"/>
<sequence length="164" mass="18983">MAKKSRINKTAVIVSFLLNPLIMVFLQILLIHRVYNISLESIFLTTSAFIVPVIGYILFAVVITKRADYEFTNKESRFPVLVIALLGLIISIAISLQINSVLTEYLLKFLVIMLILSILTYYWKVSFHATFFGLTVLYFCKPCIKRFCFYSIYCYLYCSGPEWN</sequence>
<accession>A0A136KFA0</accession>
<feature type="transmembrane region" description="Helical" evidence="1">
    <location>
        <begin position="76"/>
        <end position="99"/>
    </location>
</feature>
<name>A0A136KFA0_9BACT</name>
<reference evidence="2 3" key="1">
    <citation type="submission" date="2015-02" db="EMBL/GenBank/DDBJ databases">
        <title>Improved understanding of the partial-nitritation anammox process through 23 genomes representing the majority of the microbial community.</title>
        <authorList>
            <person name="Speth D.R."/>
            <person name="In T Zandt M."/>
            <person name="Guerrero Cruz S."/>
            <person name="Jetten M.S."/>
            <person name="Dutilh B.E."/>
        </authorList>
    </citation>
    <scope>NUCLEOTIDE SEQUENCE [LARGE SCALE GENOMIC DNA]</scope>
    <source>
        <strain evidence="2">OLB21</strain>
    </source>
</reference>
<dbReference type="EMBL" id="JYPD01000026">
    <property type="protein sequence ID" value="KXK08086.1"/>
    <property type="molecule type" value="Genomic_DNA"/>
</dbReference>